<keyword evidence="9" id="KW-0539">Nucleus</keyword>
<keyword evidence="6" id="KW-0805">Transcription regulation</keyword>
<evidence type="ECO:0000256" key="9">
    <source>
        <dbReference type="ARBA" id="ARBA00023242"/>
    </source>
</evidence>
<feature type="region of interest" description="Disordered" evidence="11">
    <location>
        <begin position="166"/>
        <end position="204"/>
    </location>
</feature>
<evidence type="ECO:0000256" key="8">
    <source>
        <dbReference type="ARBA" id="ARBA00023163"/>
    </source>
</evidence>
<keyword evidence="4 10" id="KW-0863">Zinc-finger</keyword>
<keyword evidence="14" id="KW-1185">Reference proteome</keyword>
<dbReference type="Pfam" id="PF00096">
    <property type="entry name" value="zf-C2H2"/>
    <property type="match status" value="3"/>
</dbReference>
<dbReference type="GO" id="GO:0000981">
    <property type="term" value="F:DNA-binding transcription factor activity, RNA polymerase II-specific"/>
    <property type="evidence" value="ECO:0007669"/>
    <property type="project" value="TreeGrafter"/>
</dbReference>
<keyword evidence="7" id="KW-0238">DNA-binding</keyword>
<feature type="domain" description="C2H2-type" evidence="12">
    <location>
        <begin position="565"/>
        <end position="593"/>
    </location>
</feature>
<dbReference type="PROSITE" id="PS50157">
    <property type="entry name" value="ZINC_FINGER_C2H2_2"/>
    <property type="match status" value="4"/>
</dbReference>
<evidence type="ECO:0000259" key="12">
    <source>
        <dbReference type="PROSITE" id="PS50157"/>
    </source>
</evidence>
<dbReference type="EMBL" id="JASAOG010000001">
    <property type="protein sequence ID" value="KAK0070496.1"/>
    <property type="molecule type" value="Genomic_DNA"/>
</dbReference>
<evidence type="ECO:0000256" key="3">
    <source>
        <dbReference type="ARBA" id="ARBA00022737"/>
    </source>
</evidence>
<evidence type="ECO:0000256" key="7">
    <source>
        <dbReference type="ARBA" id="ARBA00023125"/>
    </source>
</evidence>
<evidence type="ECO:0000256" key="1">
    <source>
        <dbReference type="ARBA" id="ARBA00004123"/>
    </source>
</evidence>
<dbReference type="GO" id="GO:0008270">
    <property type="term" value="F:zinc ion binding"/>
    <property type="evidence" value="ECO:0007669"/>
    <property type="project" value="UniProtKB-KW"/>
</dbReference>
<feature type="domain" description="C2H2-type" evidence="12">
    <location>
        <begin position="462"/>
        <end position="492"/>
    </location>
</feature>
<dbReference type="PANTHER" id="PTHR24409:SF295">
    <property type="entry name" value="AZ2-RELATED"/>
    <property type="match status" value="1"/>
</dbReference>
<dbReference type="PANTHER" id="PTHR24409">
    <property type="entry name" value="ZINC FINGER PROTEIN 142"/>
    <property type="match status" value="1"/>
</dbReference>
<dbReference type="SUPFAM" id="SSF57667">
    <property type="entry name" value="beta-beta-alpha zinc fingers"/>
    <property type="match status" value="2"/>
</dbReference>
<evidence type="ECO:0000256" key="6">
    <source>
        <dbReference type="ARBA" id="ARBA00023015"/>
    </source>
</evidence>
<accession>A0AAD8CCJ0</accession>
<proteinExistence type="predicted"/>
<feature type="compositionally biased region" description="Polar residues" evidence="11">
    <location>
        <begin position="166"/>
        <end position="175"/>
    </location>
</feature>
<evidence type="ECO:0000256" key="4">
    <source>
        <dbReference type="ARBA" id="ARBA00022771"/>
    </source>
</evidence>
<keyword evidence="3" id="KW-0677">Repeat</keyword>
<evidence type="ECO:0000256" key="2">
    <source>
        <dbReference type="ARBA" id="ARBA00022723"/>
    </source>
</evidence>
<dbReference type="PROSITE" id="PS00028">
    <property type="entry name" value="ZINC_FINGER_C2H2_1"/>
    <property type="match status" value="4"/>
</dbReference>
<feature type="domain" description="C2H2-type" evidence="12">
    <location>
        <begin position="594"/>
        <end position="617"/>
    </location>
</feature>
<protein>
    <submittedName>
        <fullName evidence="13">Zinc finger protein 616-like isoform X1</fullName>
    </submittedName>
</protein>
<evidence type="ECO:0000256" key="11">
    <source>
        <dbReference type="SAM" id="MobiDB-lite"/>
    </source>
</evidence>
<dbReference type="Proteomes" id="UP001233172">
    <property type="component" value="Unassembled WGS sequence"/>
</dbReference>
<dbReference type="GO" id="GO:0000977">
    <property type="term" value="F:RNA polymerase II transcription regulatory region sequence-specific DNA binding"/>
    <property type="evidence" value="ECO:0007669"/>
    <property type="project" value="TreeGrafter"/>
</dbReference>
<keyword evidence="5" id="KW-0862">Zinc</keyword>
<gene>
    <name evidence="13" type="ORF">Bpfe_000479</name>
</gene>
<dbReference type="FunFam" id="3.30.160.60:FF:001228">
    <property type="entry name" value="Zinc finger protein 236"/>
    <property type="match status" value="1"/>
</dbReference>
<dbReference type="AlphaFoldDB" id="A0AAD8CCJ0"/>
<comment type="caution">
    <text evidence="13">The sequence shown here is derived from an EMBL/GenBank/DDBJ whole genome shotgun (WGS) entry which is preliminary data.</text>
</comment>
<evidence type="ECO:0000313" key="13">
    <source>
        <dbReference type="EMBL" id="KAK0070496.1"/>
    </source>
</evidence>
<evidence type="ECO:0000256" key="5">
    <source>
        <dbReference type="ARBA" id="ARBA00022833"/>
    </source>
</evidence>
<reference evidence="13" key="1">
    <citation type="journal article" date="2023" name="PLoS Negl. Trop. Dis.">
        <title>A genome sequence for Biomphalaria pfeifferi, the major vector snail for the human-infecting parasite Schistosoma mansoni.</title>
        <authorList>
            <person name="Bu L."/>
            <person name="Lu L."/>
            <person name="Laidemitt M.R."/>
            <person name="Zhang S.M."/>
            <person name="Mutuku M."/>
            <person name="Mkoji G."/>
            <person name="Steinauer M."/>
            <person name="Loker E.S."/>
        </authorList>
    </citation>
    <scope>NUCLEOTIDE SEQUENCE</scope>
    <source>
        <strain evidence="13">KasaAsao</strain>
    </source>
</reference>
<evidence type="ECO:0000256" key="10">
    <source>
        <dbReference type="PROSITE-ProRule" id="PRU00042"/>
    </source>
</evidence>
<dbReference type="InterPro" id="IPR013087">
    <property type="entry name" value="Znf_C2H2_type"/>
</dbReference>
<dbReference type="SMART" id="SM00355">
    <property type="entry name" value="ZnF_C2H2"/>
    <property type="match status" value="5"/>
</dbReference>
<keyword evidence="8" id="KW-0804">Transcription</keyword>
<reference evidence="13" key="2">
    <citation type="submission" date="2023-04" db="EMBL/GenBank/DDBJ databases">
        <authorList>
            <person name="Bu L."/>
            <person name="Lu L."/>
            <person name="Laidemitt M.R."/>
            <person name="Zhang S.M."/>
            <person name="Mutuku M."/>
            <person name="Mkoji G."/>
            <person name="Steinauer M."/>
            <person name="Loker E.S."/>
        </authorList>
    </citation>
    <scope>NUCLEOTIDE SEQUENCE</scope>
    <source>
        <strain evidence="13">KasaAsao</strain>
        <tissue evidence="13">Whole Snail</tissue>
    </source>
</reference>
<dbReference type="InterPro" id="IPR036236">
    <property type="entry name" value="Znf_C2H2_sf"/>
</dbReference>
<name>A0AAD8CCJ0_BIOPF</name>
<sequence length="625" mass="69743">MKQTSKSSSRFQAESDSKSLRLDTISTISRGESFILCSSCNKQDLTCVQHGKCVKYTRLLSSNSTTSQIYENPFQLIKSISDGPVSLESIPTISLFKPNLGESSPVDNASQEVIDEPSSSDHCLTLNMPAVLGTDKMPPSLLVYIKQHQNNIVNKNKLYLCSGSHVESTEPSKTMSHIDDNDDTDTEINDSSSEPSCDKTVSGKSLYSLPTSDTVILDEDKYVPATKNHLQCDDTLILNQETEVHHNLNTTSSMPTVLDNVTTISDRNVSGDIIPILPLESSSQLSAPLEPMKKTLYFLSSDGQLTAISLTPQLLTAINEAAVIKQSEAKATQTDLVFGTGNLFFKSLVTSSDNQNSCSRDQLCDVSSVGETTLVTFSNDNPSLYDNSVDNVDKISNISSQRLIELHSQIPDVENQTVPIGSFLPSNDLVIHKAPLVKTDCHKEINSKPDFKNQAKSITKVYQCDLCIAKFTRLGNFTRHRKIHNLHSESQPLFKCETCGREFLQRCDLKRHMLIHTKQEPHRCDQCGKGESDPVIFAFILFLPGYIRRSDLVVHLRFHNKDKAFKCSLCEKQFFQSGDLSRHIRRAHKPSSQLTCGHCDRKYARETTLIRHMKTIHKDIIVHTV</sequence>
<feature type="domain" description="C2H2-type" evidence="12">
    <location>
        <begin position="494"/>
        <end position="521"/>
    </location>
</feature>
<dbReference type="Gene3D" id="3.30.160.60">
    <property type="entry name" value="Classic Zinc Finger"/>
    <property type="match status" value="4"/>
</dbReference>
<keyword evidence="2" id="KW-0479">Metal-binding</keyword>
<evidence type="ECO:0000313" key="14">
    <source>
        <dbReference type="Proteomes" id="UP001233172"/>
    </source>
</evidence>
<dbReference type="GO" id="GO:0005634">
    <property type="term" value="C:nucleus"/>
    <property type="evidence" value="ECO:0007669"/>
    <property type="project" value="UniProtKB-SubCell"/>
</dbReference>
<organism evidence="13 14">
    <name type="scientific">Biomphalaria pfeifferi</name>
    <name type="common">Bloodfluke planorb</name>
    <name type="synonym">Freshwater snail</name>
    <dbReference type="NCBI Taxonomy" id="112525"/>
    <lineage>
        <taxon>Eukaryota</taxon>
        <taxon>Metazoa</taxon>
        <taxon>Spiralia</taxon>
        <taxon>Lophotrochozoa</taxon>
        <taxon>Mollusca</taxon>
        <taxon>Gastropoda</taxon>
        <taxon>Heterobranchia</taxon>
        <taxon>Euthyneura</taxon>
        <taxon>Panpulmonata</taxon>
        <taxon>Hygrophila</taxon>
        <taxon>Lymnaeoidea</taxon>
        <taxon>Planorbidae</taxon>
        <taxon>Biomphalaria</taxon>
    </lineage>
</organism>
<comment type="subcellular location">
    <subcellularLocation>
        <location evidence="1">Nucleus</location>
    </subcellularLocation>
</comment>